<dbReference type="SUPFAM" id="SSF102829">
    <property type="entry name" value="Cell division protein ZapA-like"/>
    <property type="match status" value="1"/>
</dbReference>
<dbReference type="Pfam" id="PF05164">
    <property type="entry name" value="ZapA"/>
    <property type="match status" value="1"/>
</dbReference>
<dbReference type="RefSeq" id="WP_213670428.1">
    <property type="nucleotide sequence ID" value="NZ_JAHCDA010000002.1"/>
</dbReference>
<dbReference type="InterPro" id="IPR007838">
    <property type="entry name" value="Cell_div_ZapA-like"/>
</dbReference>
<dbReference type="InterPro" id="IPR036192">
    <property type="entry name" value="Cell_div_ZapA-like_sf"/>
</dbReference>
<gene>
    <name evidence="1" type="ORF">KHU32_12585</name>
</gene>
<reference evidence="1 2" key="1">
    <citation type="submission" date="2021-05" db="EMBL/GenBank/DDBJ databases">
        <title>Roseococcus sp. XZZS9, whole genome shotgun sequencing project.</title>
        <authorList>
            <person name="Zhao G."/>
            <person name="Shen L."/>
        </authorList>
    </citation>
    <scope>NUCLEOTIDE SEQUENCE [LARGE SCALE GENOMIC DNA]</scope>
    <source>
        <strain evidence="1 2">XZZS9</strain>
    </source>
</reference>
<dbReference type="EMBL" id="JAHCDA010000002">
    <property type="protein sequence ID" value="MBS7811778.1"/>
    <property type="molecule type" value="Genomic_DNA"/>
</dbReference>
<keyword evidence="1" id="KW-0132">Cell division</keyword>
<organism evidence="1 2">
    <name type="scientific">Roseococcus pinisoli</name>
    <dbReference type="NCBI Taxonomy" id="2835040"/>
    <lineage>
        <taxon>Bacteria</taxon>
        <taxon>Pseudomonadati</taxon>
        <taxon>Pseudomonadota</taxon>
        <taxon>Alphaproteobacteria</taxon>
        <taxon>Acetobacterales</taxon>
        <taxon>Roseomonadaceae</taxon>
        <taxon>Roseococcus</taxon>
    </lineage>
</organism>
<accession>A0ABS5QEG7</accession>
<evidence type="ECO:0000313" key="2">
    <source>
        <dbReference type="Proteomes" id="UP000766336"/>
    </source>
</evidence>
<sequence>MGQVNVRVNGYNHTIGCKDGEEGHVSDLVAQIEEKVRIIRSMGGQFSEARMLLHVALLFADEAADLRIDLARLRSHGAGPAAAPLPVEPAEPAEPDPRLAERLTRIAERIENITGAIEKN</sequence>
<name>A0ABS5QEG7_9PROT</name>
<comment type="caution">
    <text evidence="1">The sequence shown here is derived from an EMBL/GenBank/DDBJ whole genome shotgun (WGS) entry which is preliminary data.</text>
</comment>
<dbReference type="Proteomes" id="UP000766336">
    <property type="component" value="Unassembled WGS sequence"/>
</dbReference>
<dbReference type="GO" id="GO:0051301">
    <property type="term" value="P:cell division"/>
    <property type="evidence" value="ECO:0007669"/>
    <property type="project" value="UniProtKB-KW"/>
</dbReference>
<protein>
    <submittedName>
        <fullName evidence="1">Cell division protein ZapA</fullName>
    </submittedName>
</protein>
<evidence type="ECO:0000313" key="1">
    <source>
        <dbReference type="EMBL" id="MBS7811778.1"/>
    </source>
</evidence>
<keyword evidence="2" id="KW-1185">Reference proteome</keyword>
<keyword evidence="1" id="KW-0131">Cell cycle</keyword>
<proteinExistence type="predicted"/>